<dbReference type="Pfam" id="PF25483">
    <property type="entry name" value="DUF7906"/>
    <property type="match status" value="1"/>
</dbReference>
<organism evidence="6">
    <name type="scientific">Selaginella moellendorffii</name>
    <name type="common">Spikemoss</name>
    <dbReference type="NCBI Taxonomy" id="88036"/>
    <lineage>
        <taxon>Eukaryota</taxon>
        <taxon>Viridiplantae</taxon>
        <taxon>Streptophyta</taxon>
        <taxon>Embryophyta</taxon>
        <taxon>Tracheophyta</taxon>
        <taxon>Lycopodiopsida</taxon>
        <taxon>Selaginellales</taxon>
        <taxon>Selaginellaceae</taxon>
        <taxon>Selaginella</taxon>
    </lineage>
</organism>
<dbReference type="PANTHER" id="PTHR31515">
    <property type="entry name" value="TRANSMEMBRANE PROTEIN-RELATED"/>
    <property type="match status" value="1"/>
</dbReference>
<feature type="chain" id="PRO_5003123032" description="DUF7906 domain-containing protein" evidence="3">
    <location>
        <begin position="18"/>
        <end position="803"/>
    </location>
</feature>
<evidence type="ECO:0000313" key="6">
    <source>
        <dbReference type="Proteomes" id="UP000001514"/>
    </source>
</evidence>
<dbReference type="eggNOG" id="ENOG502QWFV">
    <property type="taxonomic scope" value="Eukaryota"/>
</dbReference>
<keyword evidence="2" id="KW-0472">Membrane</keyword>
<evidence type="ECO:0000313" key="5">
    <source>
        <dbReference type="EMBL" id="EFJ11949.1"/>
    </source>
</evidence>
<evidence type="ECO:0000259" key="4">
    <source>
        <dbReference type="Pfam" id="PF25483"/>
    </source>
</evidence>
<evidence type="ECO:0000256" key="2">
    <source>
        <dbReference type="SAM" id="Phobius"/>
    </source>
</evidence>
<evidence type="ECO:0000256" key="3">
    <source>
        <dbReference type="SAM" id="SignalP"/>
    </source>
</evidence>
<dbReference type="FunCoup" id="D8SU53">
    <property type="interactions" value="2080"/>
</dbReference>
<keyword evidence="2" id="KW-0812">Transmembrane</keyword>
<dbReference type="Gramene" id="EFJ11949">
    <property type="protein sequence ID" value="EFJ11949"/>
    <property type="gene ID" value="SELMODRAFT_235127"/>
</dbReference>
<proteinExistence type="predicted"/>
<accession>D8SU53</accession>
<feature type="compositionally biased region" description="Basic and acidic residues" evidence="1">
    <location>
        <begin position="469"/>
        <end position="500"/>
    </location>
</feature>
<feature type="domain" description="DUF7906" evidence="4">
    <location>
        <begin position="59"/>
        <end position="325"/>
    </location>
</feature>
<dbReference type="AlphaFoldDB" id="D8SU53"/>
<dbReference type="InterPro" id="IPR057228">
    <property type="entry name" value="DUF7906"/>
</dbReference>
<feature type="transmembrane region" description="Helical" evidence="2">
    <location>
        <begin position="778"/>
        <end position="798"/>
    </location>
</feature>
<dbReference type="KEGG" id="smo:SELMODRAFT_235127"/>
<dbReference type="PANTHER" id="PTHR31515:SF0">
    <property type="entry name" value="TRANSMEMBRANE PROTEIN"/>
    <property type="match status" value="1"/>
</dbReference>
<gene>
    <name evidence="5" type="ORF">SELMODRAFT_235127</name>
</gene>
<feature type="region of interest" description="Disordered" evidence="1">
    <location>
        <begin position="469"/>
        <end position="507"/>
    </location>
</feature>
<dbReference type="EMBL" id="GL377642">
    <property type="protein sequence ID" value="EFJ11949.1"/>
    <property type="molecule type" value="Genomic_DNA"/>
</dbReference>
<keyword evidence="6" id="KW-1185">Reference proteome</keyword>
<dbReference type="HOGENOM" id="CLU_018216_0_0_1"/>
<dbReference type="OMA" id="RIRNIMC"/>
<sequence>MGLVLLLLLALTGVIQALAAYSDVFRHASAPQFHHGAFQDISDSIRFDVHRFLHSRAEVPLEVNVVLLGFNGDGGYRYTLDAVKLKNVLNQSIPRHRPACLETGQRLDIEHKLYYNVMPAGQIELLTVESHLKGAMVATNSTAREVVLTGIFVLSTYVEATKVEPLFDRLYSYLFGVEPDANTSTHKHLPVAIFILNLDKVRMDPRIPVDVNNATLSSKIEGLTPEQLREQEGGYIYKYRYNEGASTQLWLSSGRYAVIDIAAGPCAYGKVDSNEGSVGYNTVPRLQSVFFPRGRSPIQDTKAHSVFSGQLVALVASAVEYLISPDVRYETVDVAQRLLVSVIILRNHQQNTLLHSGGNDTIDMDAIEREVKKLAEPGQEVVVVGGTHNLHDHEKLAIAVRKAYRSLSTHETTKDGRYQVRIKPYLDGSVLREEFKLSADLLASGLLELAEPSLSNKFFNYMEGEPDEEQFKRDPVIKSSSRQDWRYGSKQDKENKRAESRLQNPPNVKKAYGTRVVPVFVLSLAGLDEELLMQGESAVWTSNDAVFVVQHESDPFNLSYVSETARIQAVPKNPQRHIIAGLAAVVGGLVAPYERASHVHQRPLVNWLWGSGHHPFGPFSNAAKISSLQTDTALRNSIYARVDQALRAIRQSTESIQSFTNEFLKTPLGEPVKGKKPQSVAGLWLDKFYKKTTNLPMPIPHELVQQLETYLDELETQLVEVSSRLYNHELLEAHENSTHLLQYTTFAKAYVEHVLETERDRMRCCHVEHSIPVQSSQALIYGVILLTGFVIYFLVISLSGDKW</sequence>
<keyword evidence="2" id="KW-1133">Transmembrane helix</keyword>
<name>D8SU53_SELML</name>
<dbReference type="Proteomes" id="UP000001514">
    <property type="component" value="Unassembled WGS sequence"/>
</dbReference>
<keyword evidence="3" id="KW-0732">Signal</keyword>
<protein>
    <recommendedName>
        <fullName evidence="4">DUF7906 domain-containing protein</fullName>
    </recommendedName>
</protein>
<reference evidence="5 6" key="1">
    <citation type="journal article" date="2011" name="Science">
        <title>The Selaginella genome identifies genetic changes associated with the evolution of vascular plants.</title>
        <authorList>
            <person name="Banks J.A."/>
            <person name="Nishiyama T."/>
            <person name="Hasebe M."/>
            <person name="Bowman J.L."/>
            <person name="Gribskov M."/>
            <person name="dePamphilis C."/>
            <person name="Albert V.A."/>
            <person name="Aono N."/>
            <person name="Aoyama T."/>
            <person name="Ambrose B.A."/>
            <person name="Ashton N.W."/>
            <person name="Axtell M.J."/>
            <person name="Barker E."/>
            <person name="Barker M.S."/>
            <person name="Bennetzen J.L."/>
            <person name="Bonawitz N.D."/>
            <person name="Chapple C."/>
            <person name="Cheng C."/>
            <person name="Correa L.G."/>
            <person name="Dacre M."/>
            <person name="DeBarry J."/>
            <person name="Dreyer I."/>
            <person name="Elias M."/>
            <person name="Engstrom E.M."/>
            <person name="Estelle M."/>
            <person name="Feng L."/>
            <person name="Finet C."/>
            <person name="Floyd S.K."/>
            <person name="Frommer W.B."/>
            <person name="Fujita T."/>
            <person name="Gramzow L."/>
            <person name="Gutensohn M."/>
            <person name="Harholt J."/>
            <person name="Hattori M."/>
            <person name="Heyl A."/>
            <person name="Hirai T."/>
            <person name="Hiwatashi Y."/>
            <person name="Ishikawa M."/>
            <person name="Iwata M."/>
            <person name="Karol K.G."/>
            <person name="Koehler B."/>
            <person name="Kolukisaoglu U."/>
            <person name="Kubo M."/>
            <person name="Kurata T."/>
            <person name="Lalonde S."/>
            <person name="Li K."/>
            <person name="Li Y."/>
            <person name="Litt A."/>
            <person name="Lyons E."/>
            <person name="Manning G."/>
            <person name="Maruyama T."/>
            <person name="Michael T.P."/>
            <person name="Mikami K."/>
            <person name="Miyazaki S."/>
            <person name="Morinaga S."/>
            <person name="Murata T."/>
            <person name="Mueller-Roeber B."/>
            <person name="Nelson D.R."/>
            <person name="Obara M."/>
            <person name="Oguri Y."/>
            <person name="Olmstead R.G."/>
            <person name="Onodera N."/>
            <person name="Petersen B.L."/>
            <person name="Pils B."/>
            <person name="Prigge M."/>
            <person name="Rensing S.A."/>
            <person name="Riano-Pachon D.M."/>
            <person name="Roberts A.W."/>
            <person name="Sato Y."/>
            <person name="Scheller H.V."/>
            <person name="Schulz B."/>
            <person name="Schulz C."/>
            <person name="Shakirov E.V."/>
            <person name="Shibagaki N."/>
            <person name="Shinohara N."/>
            <person name="Shippen D.E."/>
            <person name="Soerensen I."/>
            <person name="Sotooka R."/>
            <person name="Sugimoto N."/>
            <person name="Sugita M."/>
            <person name="Sumikawa N."/>
            <person name="Tanurdzic M."/>
            <person name="Theissen G."/>
            <person name="Ulvskov P."/>
            <person name="Wakazuki S."/>
            <person name="Weng J.K."/>
            <person name="Willats W.W."/>
            <person name="Wipf D."/>
            <person name="Wolf P.G."/>
            <person name="Yang L."/>
            <person name="Zimmer A.D."/>
            <person name="Zhu Q."/>
            <person name="Mitros T."/>
            <person name="Hellsten U."/>
            <person name="Loque D."/>
            <person name="Otillar R."/>
            <person name="Salamov A."/>
            <person name="Schmutz J."/>
            <person name="Shapiro H."/>
            <person name="Lindquist E."/>
            <person name="Lucas S."/>
            <person name="Rokhsar D."/>
            <person name="Grigoriev I.V."/>
        </authorList>
    </citation>
    <scope>NUCLEOTIDE SEQUENCE [LARGE SCALE GENOMIC DNA]</scope>
</reference>
<feature type="signal peptide" evidence="3">
    <location>
        <begin position="1"/>
        <end position="17"/>
    </location>
</feature>
<evidence type="ECO:0000256" key="1">
    <source>
        <dbReference type="SAM" id="MobiDB-lite"/>
    </source>
</evidence>
<dbReference type="InParanoid" id="D8SU53"/>